<keyword evidence="4" id="KW-0804">Transcription</keyword>
<dbReference type="EMBL" id="SJSM01000001">
    <property type="protein sequence ID" value="TCC99573.1"/>
    <property type="molecule type" value="Genomic_DNA"/>
</dbReference>
<comment type="similarity">
    <text evidence="1">Belongs to the sigma-70 factor family. ECF subfamily.</text>
</comment>
<dbReference type="Pfam" id="PF04542">
    <property type="entry name" value="Sigma70_r2"/>
    <property type="match status" value="1"/>
</dbReference>
<protein>
    <submittedName>
        <fullName evidence="7">RNA polymerase sigma-70 factor</fullName>
    </submittedName>
</protein>
<dbReference type="OrthoDB" id="659569at2"/>
<dbReference type="Proteomes" id="UP000291117">
    <property type="component" value="Unassembled WGS sequence"/>
</dbReference>
<dbReference type="GO" id="GO:0003677">
    <property type="term" value="F:DNA binding"/>
    <property type="evidence" value="ECO:0007669"/>
    <property type="project" value="InterPro"/>
</dbReference>
<dbReference type="InterPro" id="IPR014327">
    <property type="entry name" value="RNA_pol_sigma70_bacteroid"/>
</dbReference>
<evidence type="ECO:0000313" key="8">
    <source>
        <dbReference type="Proteomes" id="UP000291117"/>
    </source>
</evidence>
<sequence length="186" mass="21758">MINYSEFSDVELVELLQSEYEDIAAYTAIYDRYRKLLVLHANRMLGDVELAKDVVQELFTTFYQQRKTLNINTSLSAYLYKMVRNKVFNNLKHAKVKLNYAEDFFNYTQNSGEFADEQVCLKELADAIESEIEKLPTKMREIFELSRKQFLSHQEIATRLNLSKKTVNNQINLAIKKISGNNLLHT</sequence>
<dbReference type="SUPFAM" id="SSF88946">
    <property type="entry name" value="Sigma2 domain of RNA polymerase sigma factors"/>
    <property type="match status" value="1"/>
</dbReference>
<keyword evidence="2" id="KW-0805">Transcription regulation</keyword>
<dbReference type="NCBIfam" id="TIGR02937">
    <property type="entry name" value="sigma70-ECF"/>
    <property type="match status" value="1"/>
</dbReference>
<dbReference type="Pfam" id="PF08281">
    <property type="entry name" value="Sigma70_r4_2"/>
    <property type="match status" value="1"/>
</dbReference>
<feature type="domain" description="RNA polymerase sigma factor 70 region 4 type 2" evidence="6">
    <location>
        <begin position="126"/>
        <end position="178"/>
    </location>
</feature>
<dbReference type="InterPro" id="IPR013324">
    <property type="entry name" value="RNA_pol_sigma_r3/r4-like"/>
</dbReference>
<proteinExistence type="inferred from homology"/>
<keyword evidence="8" id="KW-1185">Reference proteome</keyword>
<dbReference type="InterPro" id="IPR013249">
    <property type="entry name" value="RNA_pol_sigma70_r4_t2"/>
</dbReference>
<evidence type="ECO:0000313" key="7">
    <source>
        <dbReference type="EMBL" id="TCC99573.1"/>
    </source>
</evidence>
<evidence type="ECO:0000259" key="5">
    <source>
        <dbReference type="Pfam" id="PF04542"/>
    </source>
</evidence>
<accession>A0A4R0NJU0</accession>
<dbReference type="InterPro" id="IPR007627">
    <property type="entry name" value="RNA_pol_sigma70_r2"/>
</dbReference>
<dbReference type="Gene3D" id="1.10.10.10">
    <property type="entry name" value="Winged helix-like DNA-binding domain superfamily/Winged helix DNA-binding domain"/>
    <property type="match status" value="1"/>
</dbReference>
<organism evidence="7 8">
    <name type="scientific">Pedobacter hiemivivus</name>
    <dbReference type="NCBI Taxonomy" id="2530454"/>
    <lineage>
        <taxon>Bacteria</taxon>
        <taxon>Pseudomonadati</taxon>
        <taxon>Bacteroidota</taxon>
        <taxon>Sphingobacteriia</taxon>
        <taxon>Sphingobacteriales</taxon>
        <taxon>Sphingobacteriaceae</taxon>
        <taxon>Pedobacter</taxon>
    </lineage>
</organism>
<dbReference type="InterPro" id="IPR013325">
    <property type="entry name" value="RNA_pol_sigma_r2"/>
</dbReference>
<comment type="caution">
    <text evidence="7">The sequence shown here is derived from an EMBL/GenBank/DDBJ whole genome shotgun (WGS) entry which is preliminary data.</text>
</comment>
<keyword evidence="3" id="KW-0731">Sigma factor</keyword>
<evidence type="ECO:0000259" key="6">
    <source>
        <dbReference type="Pfam" id="PF08281"/>
    </source>
</evidence>
<dbReference type="NCBIfam" id="TIGR02985">
    <property type="entry name" value="Sig70_bacteroi1"/>
    <property type="match status" value="1"/>
</dbReference>
<dbReference type="SUPFAM" id="SSF88659">
    <property type="entry name" value="Sigma3 and sigma4 domains of RNA polymerase sigma factors"/>
    <property type="match status" value="1"/>
</dbReference>
<name>A0A4R0NJU0_9SPHI</name>
<evidence type="ECO:0000256" key="4">
    <source>
        <dbReference type="ARBA" id="ARBA00023163"/>
    </source>
</evidence>
<dbReference type="PANTHER" id="PTHR43133:SF46">
    <property type="entry name" value="RNA POLYMERASE SIGMA-70 FACTOR ECF SUBFAMILY"/>
    <property type="match status" value="1"/>
</dbReference>
<dbReference type="InterPro" id="IPR036388">
    <property type="entry name" value="WH-like_DNA-bd_sf"/>
</dbReference>
<dbReference type="GO" id="GO:0006352">
    <property type="term" value="P:DNA-templated transcription initiation"/>
    <property type="evidence" value="ECO:0007669"/>
    <property type="project" value="InterPro"/>
</dbReference>
<dbReference type="AlphaFoldDB" id="A0A4R0NJU0"/>
<dbReference type="InterPro" id="IPR039425">
    <property type="entry name" value="RNA_pol_sigma-70-like"/>
</dbReference>
<feature type="domain" description="RNA polymerase sigma-70 region 2" evidence="5">
    <location>
        <begin position="29"/>
        <end position="94"/>
    </location>
</feature>
<evidence type="ECO:0000256" key="1">
    <source>
        <dbReference type="ARBA" id="ARBA00010641"/>
    </source>
</evidence>
<reference evidence="7 8" key="1">
    <citation type="submission" date="2019-02" db="EMBL/GenBank/DDBJ databases">
        <title>Pedobacter sp. RP-3-8 sp. nov., isolated from Arctic soil.</title>
        <authorList>
            <person name="Dahal R.H."/>
        </authorList>
    </citation>
    <scope>NUCLEOTIDE SEQUENCE [LARGE SCALE GENOMIC DNA]</scope>
    <source>
        <strain evidence="7 8">RP-3-8</strain>
    </source>
</reference>
<dbReference type="InterPro" id="IPR014284">
    <property type="entry name" value="RNA_pol_sigma-70_dom"/>
</dbReference>
<dbReference type="GO" id="GO:0016987">
    <property type="term" value="F:sigma factor activity"/>
    <property type="evidence" value="ECO:0007669"/>
    <property type="project" value="UniProtKB-KW"/>
</dbReference>
<evidence type="ECO:0000256" key="3">
    <source>
        <dbReference type="ARBA" id="ARBA00023082"/>
    </source>
</evidence>
<dbReference type="RefSeq" id="WP_131606911.1">
    <property type="nucleotide sequence ID" value="NZ_SJSM01000001.1"/>
</dbReference>
<dbReference type="PANTHER" id="PTHR43133">
    <property type="entry name" value="RNA POLYMERASE ECF-TYPE SIGMA FACTO"/>
    <property type="match status" value="1"/>
</dbReference>
<gene>
    <name evidence="7" type="ORF">EZ444_02540</name>
</gene>
<dbReference type="Gene3D" id="1.10.1740.10">
    <property type="match status" value="1"/>
</dbReference>
<evidence type="ECO:0000256" key="2">
    <source>
        <dbReference type="ARBA" id="ARBA00023015"/>
    </source>
</evidence>